<comment type="cofactor">
    <cofactor evidence="1">
        <name>FAD</name>
        <dbReference type="ChEBI" id="CHEBI:57692"/>
    </cofactor>
</comment>
<evidence type="ECO:0000256" key="4">
    <source>
        <dbReference type="ARBA" id="ARBA00007532"/>
    </source>
</evidence>
<evidence type="ECO:0000256" key="5">
    <source>
        <dbReference type="ARBA" id="ARBA00012772"/>
    </source>
</evidence>
<dbReference type="PANTHER" id="PTHR22912">
    <property type="entry name" value="DISULFIDE OXIDOREDUCTASE"/>
    <property type="match status" value="1"/>
</dbReference>
<dbReference type="GO" id="GO:0005829">
    <property type="term" value="C:cytosol"/>
    <property type="evidence" value="ECO:0007669"/>
    <property type="project" value="TreeGrafter"/>
</dbReference>
<comment type="subcellular location">
    <subcellularLocation>
        <location evidence="3">Cytoplasm</location>
    </subcellularLocation>
</comment>
<comment type="similarity">
    <text evidence="4">Belongs to the class-I pyridine nucleotide-disulfide oxidoreductase family.</text>
</comment>
<dbReference type="GO" id="GO:0003957">
    <property type="term" value="F:NAD(P)+ transhydrogenase (Si-specific) activity"/>
    <property type="evidence" value="ECO:0007669"/>
    <property type="project" value="UniProtKB-EC"/>
</dbReference>
<organism evidence="15 16">
    <name type="scientific">Nannochloropsis salina CCMP1776</name>
    <dbReference type="NCBI Taxonomy" id="1027361"/>
    <lineage>
        <taxon>Eukaryota</taxon>
        <taxon>Sar</taxon>
        <taxon>Stramenopiles</taxon>
        <taxon>Ochrophyta</taxon>
        <taxon>Eustigmatophyceae</taxon>
        <taxon>Eustigmatales</taxon>
        <taxon>Monodopsidaceae</taxon>
        <taxon>Microchloropsis</taxon>
        <taxon>Microchloropsis salina</taxon>
    </lineage>
</organism>
<dbReference type="SUPFAM" id="SSF51905">
    <property type="entry name" value="FAD/NAD(P)-binding domain"/>
    <property type="match status" value="1"/>
</dbReference>
<dbReference type="Pfam" id="PF02852">
    <property type="entry name" value="Pyr_redox_dim"/>
    <property type="match status" value="1"/>
</dbReference>
<evidence type="ECO:0000256" key="7">
    <source>
        <dbReference type="ARBA" id="ARBA00022630"/>
    </source>
</evidence>
<name>A0A4D9CNB1_9STRA</name>
<evidence type="ECO:0000256" key="9">
    <source>
        <dbReference type="ARBA" id="ARBA00022857"/>
    </source>
</evidence>
<feature type="domain" description="FAD/NAD(P)-binding" evidence="14">
    <location>
        <begin position="59"/>
        <end position="318"/>
    </location>
</feature>
<comment type="caution">
    <text evidence="15">The sequence shown here is derived from an EMBL/GenBank/DDBJ whole genome shotgun (WGS) entry which is preliminary data.</text>
</comment>
<evidence type="ECO:0000256" key="1">
    <source>
        <dbReference type="ARBA" id="ARBA00001974"/>
    </source>
</evidence>
<dbReference type="InterPro" id="IPR016156">
    <property type="entry name" value="FAD/NAD-linked_Rdtase_dimer_sf"/>
</dbReference>
<evidence type="ECO:0000256" key="3">
    <source>
        <dbReference type="ARBA" id="ARBA00004496"/>
    </source>
</evidence>
<evidence type="ECO:0000256" key="10">
    <source>
        <dbReference type="ARBA" id="ARBA00023002"/>
    </source>
</evidence>
<evidence type="ECO:0000256" key="2">
    <source>
        <dbReference type="ARBA" id="ARBA00002842"/>
    </source>
</evidence>
<dbReference type="Pfam" id="PF07992">
    <property type="entry name" value="Pyr_redox_2"/>
    <property type="match status" value="1"/>
</dbReference>
<dbReference type="InterPro" id="IPR004099">
    <property type="entry name" value="Pyr_nucl-diS_OxRdtase_dimer"/>
</dbReference>
<evidence type="ECO:0000256" key="8">
    <source>
        <dbReference type="ARBA" id="ARBA00022827"/>
    </source>
</evidence>
<accession>A0A4D9CNB1</accession>
<sequence>MWYLRRFLLRQPRSHALCPTSPSSSHAPSSSLPSSPLQCRTLSSTGGAGFYNFPPSAHYDLIVIGSGPAAQKCAIDSVKRGRRVAMIDKNSQMGGVCVHTGTIPSKTFREAVLHLTGYRHQGFYGKSTFTSSRRSSMNEILQRVQKVEDVEAEVTRHQMRRNGVHLVTGTARFLENGANDAHVKLAVLLTDPEQERKGIYKHREASLPKTLLTAEKVMIACGTRPVRQEETVFDGKRVFDSDQLLWGGIDRVPRSFIVVGAGVIGIEYASMINVLPGTNVTIIDPRPNLLGFADREVVDALMYSMRHYGARFVLGEKVGYPALASTSMEQGRRASCHMWGDFEAIPEHSMAAEQGGEVKSVLQQGGFLGRDTERLFPYGIYTIPEISMIGKTEEQLTAEKVPYEVGIANYKELAKGQMLGGMDGFLKLIFSTEDFRILGVHAIGEGATEIVHIGQVVMAAGGSVHYFVDAVFNFPTLAEAYNVAAHNGLKNMGINV</sequence>
<evidence type="ECO:0000256" key="6">
    <source>
        <dbReference type="ARBA" id="ARBA00022490"/>
    </source>
</evidence>
<dbReference type="SUPFAM" id="SSF55424">
    <property type="entry name" value="FAD/NAD-linked reductases, dimerisation (C-terminal) domain"/>
    <property type="match status" value="1"/>
</dbReference>
<keyword evidence="10" id="KW-0560">Oxidoreductase</keyword>
<keyword evidence="11" id="KW-0520">NAD</keyword>
<dbReference type="AlphaFoldDB" id="A0A4D9CNB1"/>
<dbReference type="InterPro" id="IPR050151">
    <property type="entry name" value="Class-I_Pyr_Nuc-Dis_Oxidored"/>
</dbReference>
<evidence type="ECO:0000259" key="14">
    <source>
        <dbReference type="Pfam" id="PF07992"/>
    </source>
</evidence>
<keyword evidence="8" id="KW-0274">FAD</keyword>
<evidence type="ECO:0000313" key="15">
    <source>
        <dbReference type="EMBL" id="TFJ80642.1"/>
    </source>
</evidence>
<evidence type="ECO:0000256" key="12">
    <source>
        <dbReference type="ARBA" id="ARBA00031183"/>
    </source>
</evidence>
<dbReference type="EC" id="1.6.1.1" evidence="5"/>
<keyword evidence="9" id="KW-0521">NADP</keyword>
<dbReference type="Gene3D" id="3.30.390.30">
    <property type="match status" value="1"/>
</dbReference>
<dbReference type="InterPro" id="IPR023753">
    <property type="entry name" value="FAD/NAD-binding_dom"/>
</dbReference>
<dbReference type="FunFam" id="3.30.390.30:FF:000001">
    <property type="entry name" value="Dihydrolipoyl dehydrogenase"/>
    <property type="match status" value="1"/>
</dbReference>
<dbReference type="PRINTS" id="PR00368">
    <property type="entry name" value="FADPNR"/>
</dbReference>
<keyword evidence="6" id="KW-0963">Cytoplasm</keyword>
<dbReference type="PRINTS" id="PR00411">
    <property type="entry name" value="PNDRDTASEI"/>
</dbReference>
<dbReference type="PANTHER" id="PTHR22912:SF93">
    <property type="entry name" value="SOLUBLE PYRIDINE NUCLEOTIDE TRANSHYDROGENASE"/>
    <property type="match status" value="1"/>
</dbReference>
<evidence type="ECO:0000259" key="13">
    <source>
        <dbReference type="Pfam" id="PF02852"/>
    </source>
</evidence>
<keyword evidence="7" id="KW-0285">Flavoprotein</keyword>
<proteinExistence type="inferred from homology"/>
<evidence type="ECO:0000256" key="11">
    <source>
        <dbReference type="ARBA" id="ARBA00023027"/>
    </source>
</evidence>
<keyword evidence="16" id="KW-1185">Reference proteome</keyword>
<dbReference type="EMBL" id="SDOX01000159">
    <property type="protein sequence ID" value="TFJ80642.1"/>
    <property type="molecule type" value="Genomic_DNA"/>
</dbReference>
<protein>
    <recommendedName>
        <fullName evidence="5">NAD(P)(+) transhydrogenase (Si-specific)</fullName>
        <ecNumber evidence="5">1.6.1.1</ecNumber>
    </recommendedName>
    <alternativeName>
        <fullName evidence="12">NAD(P)(+) transhydrogenase [B-specific]</fullName>
    </alternativeName>
</protein>
<dbReference type="GO" id="GO:0004148">
    <property type="term" value="F:dihydrolipoyl dehydrogenase (NADH) activity"/>
    <property type="evidence" value="ECO:0007669"/>
    <property type="project" value="TreeGrafter"/>
</dbReference>
<reference evidence="15 16" key="1">
    <citation type="submission" date="2019-01" db="EMBL/GenBank/DDBJ databases">
        <title>Nuclear Genome Assembly of the Microalgal Biofuel strain Nannochloropsis salina CCMP1776.</title>
        <authorList>
            <person name="Hovde B."/>
        </authorList>
    </citation>
    <scope>NUCLEOTIDE SEQUENCE [LARGE SCALE GENOMIC DNA]</scope>
    <source>
        <strain evidence="15 16">CCMP1776</strain>
    </source>
</reference>
<dbReference type="Proteomes" id="UP000355283">
    <property type="component" value="Unassembled WGS sequence"/>
</dbReference>
<dbReference type="OrthoDB" id="361797at2759"/>
<dbReference type="GO" id="GO:0050660">
    <property type="term" value="F:flavin adenine dinucleotide binding"/>
    <property type="evidence" value="ECO:0007669"/>
    <property type="project" value="TreeGrafter"/>
</dbReference>
<evidence type="ECO:0000313" key="16">
    <source>
        <dbReference type="Proteomes" id="UP000355283"/>
    </source>
</evidence>
<dbReference type="GO" id="GO:0006103">
    <property type="term" value="P:2-oxoglutarate metabolic process"/>
    <property type="evidence" value="ECO:0007669"/>
    <property type="project" value="TreeGrafter"/>
</dbReference>
<feature type="domain" description="Pyridine nucleotide-disulphide oxidoreductase dimerisation" evidence="13">
    <location>
        <begin position="377"/>
        <end position="484"/>
    </location>
</feature>
<comment type="function">
    <text evidence="2">Conversion of NADPH, generated by peripheral catabolic pathways, to NADH, which can enter the respiratory chain for energy generation.</text>
</comment>
<dbReference type="Gene3D" id="3.50.50.60">
    <property type="entry name" value="FAD/NAD(P)-binding domain"/>
    <property type="match status" value="2"/>
</dbReference>
<gene>
    <name evidence="15" type="ORF">NSK_008068</name>
</gene>
<dbReference type="InterPro" id="IPR036188">
    <property type="entry name" value="FAD/NAD-bd_sf"/>
</dbReference>